<gene>
    <name evidence="3" type="ORF">JFL75_18670</name>
</gene>
<proteinExistence type="predicted"/>
<dbReference type="PANTHER" id="PTHR46797">
    <property type="entry name" value="HTH-TYPE TRANSCRIPTIONAL REGULATOR"/>
    <property type="match status" value="1"/>
</dbReference>
<dbReference type="PANTHER" id="PTHR46797:SF19">
    <property type="entry name" value="BLL2473 PROTEIN"/>
    <property type="match status" value="1"/>
</dbReference>
<evidence type="ECO:0000313" key="3">
    <source>
        <dbReference type="EMBL" id="QQO08930.1"/>
    </source>
</evidence>
<dbReference type="InterPro" id="IPR013096">
    <property type="entry name" value="Cupin_2"/>
</dbReference>
<dbReference type="SUPFAM" id="SSF51182">
    <property type="entry name" value="RmlC-like cupins"/>
    <property type="match status" value="1"/>
</dbReference>
<keyword evidence="4" id="KW-1185">Reference proteome</keyword>
<name>A0A7T8BAE4_9SPIR</name>
<dbReference type="GO" id="GO:0005829">
    <property type="term" value="C:cytosol"/>
    <property type="evidence" value="ECO:0007669"/>
    <property type="project" value="TreeGrafter"/>
</dbReference>
<dbReference type="Pfam" id="PF07883">
    <property type="entry name" value="Cupin_2"/>
    <property type="match status" value="1"/>
</dbReference>
<evidence type="ECO:0000256" key="1">
    <source>
        <dbReference type="ARBA" id="ARBA00023125"/>
    </source>
</evidence>
<accession>A0A7T8BAE4</accession>
<dbReference type="InterPro" id="IPR001387">
    <property type="entry name" value="Cro/C1-type_HTH"/>
</dbReference>
<keyword evidence="1" id="KW-0238">DNA-binding</keyword>
<dbReference type="SMART" id="SM00530">
    <property type="entry name" value="HTH_XRE"/>
    <property type="match status" value="1"/>
</dbReference>
<dbReference type="KEGG" id="bhc:JFL75_18670"/>
<dbReference type="CDD" id="cd02209">
    <property type="entry name" value="cupin_XRE_C"/>
    <property type="match status" value="1"/>
</dbReference>
<dbReference type="AlphaFoldDB" id="A0A7T8BAE4"/>
<dbReference type="SUPFAM" id="SSF47413">
    <property type="entry name" value="lambda repressor-like DNA-binding domains"/>
    <property type="match status" value="1"/>
</dbReference>
<reference evidence="3" key="1">
    <citation type="submission" date="2021-01" db="EMBL/GenBank/DDBJ databases">
        <title>Description of Breznakiella homolactica.</title>
        <authorList>
            <person name="Song Y."/>
            <person name="Brune A."/>
        </authorList>
    </citation>
    <scope>NUCLEOTIDE SEQUENCE</scope>
    <source>
        <strain evidence="3">RmG30</strain>
    </source>
</reference>
<dbReference type="PROSITE" id="PS50943">
    <property type="entry name" value="HTH_CROC1"/>
    <property type="match status" value="1"/>
</dbReference>
<dbReference type="GO" id="GO:0003677">
    <property type="term" value="F:DNA binding"/>
    <property type="evidence" value="ECO:0007669"/>
    <property type="project" value="UniProtKB-KW"/>
</dbReference>
<sequence length="184" mass="20610">MSDQVREIAARVRVLREIEEISSEKLAKELGFTPEEYDAWESGNADFPLGALVEIASRFNVDLAELVSGETPKLKTFSLTRAGKAPEVRRRPAYAYWNLAYTFQHKKAEPFLVEVAPDSESKPLNLNTHPGQEFDYVLEGRLLISVGGHEMELEAGDCIYYDSSEPHGMKALGGTRARFLAMIM</sequence>
<dbReference type="InterPro" id="IPR010982">
    <property type="entry name" value="Lambda_DNA-bd_dom_sf"/>
</dbReference>
<dbReference type="Gene3D" id="2.60.120.10">
    <property type="entry name" value="Jelly Rolls"/>
    <property type="match status" value="1"/>
</dbReference>
<dbReference type="Proteomes" id="UP000595917">
    <property type="component" value="Chromosome"/>
</dbReference>
<feature type="domain" description="HTH cro/C1-type" evidence="2">
    <location>
        <begin position="12"/>
        <end position="66"/>
    </location>
</feature>
<evidence type="ECO:0000259" key="2">
    <source>
        <dbReference type="PROSITE" id="PS50943"/>
    </source>
</evidence>
<dbReference type="InterPro" id="IPR011051">
    <property type="entry name" value="RmlC_Cupin_sf"/>
</dbReference>
<organism evidence="3 4">
    <name type="scientific">Breznakiella homolactica</name>
    <dbReference type="NCBI Taxonomy" id="2798577"/>
    <lineage>
        <taxon>Bacteria</taxon>
        <taxon>Pseudomonadati</taxon>
        <taxon>Spirochaetota</taxon>
        <taxon>Spirochaetia</taxon>
        <taxon>Spirochaetales</taxon>
        <taxon>Breznakiellaceae</taxon>
        <taxon>Breznakiella</taxon>
    </lineage>
</organism>
<dbReference type="CDD" id="cd00093">
    <property type="entry name" value="HTH_XRE"/>
    <property type="match status" value="1"/>
</dbReference>
<dbReference type="Gene3D" id="1.10.260.40">
    <property type="entry name" value="lambda repressor-like DNA-binding domains"/>
    <property type="match status" value="1"/>
</dbReference>
<protein>
    <submittedName>
        <fullName evidence="3">Helix-turn-helix transcriptional regulator</fullName>
    </submittedName>
</protein>
<dbReference type="Pfam" id="PF12844">
    <property type="entry name" value="HTH_19"/>
    <property type="match status" value="1"/>
</dbReference>
<evidence type="ECO:0000313" key="4">
    <source>
        <dbReference type="Proteomes" id="UP000595917"/>
    </source>
</evidence>
<dbReference type="EMBL" id="CP067089">
    <property type="protein sequence ID" value="QQO08930.1"/>
    <property type="molecule type" value="Genomic_DNA"/>
</dbReference>
<dbReference type="InterPro" id="IPR014710">
    <property type="entry name" value="RmlC-like_jellyroll"/>
</dbReference>
<dbReference type="InterPro" id="IPR050807">
    <property type="entry name" value="TransReg_Diox_bact_type"/>
</dbReference>
<dbReference type="GO" id="GO:0003700">
    <property type="term" value="F:DNA-binding transcription factor activity"/>
    <property type="evidence" value="ECO:0007669"/>
    <property type="project" value="TreeGrafter"/>
</dbReference>
<dbReference type="RefSeq" id="WP_215626236.1">
    <property type="nucleotide sequence ID" value="NZ_CP067089.2"/>
</dbReference>